<keyword evidence="3" id="KW-0472">Membrane</keyword>
<dbReference type="GO" id="GO:0007160">
    <property type="term" value="P:cell-matrix adhesion"/>
    <property type="evidence" value="ECO:0007669"/>
    <property type="project" value="TreeGrafter"/>
</dbReference>
<reference evidence="6" key="1">
    <citation type="submission" date="2025-08" db="UniProtKB">
        <authorList>
            <consortium name="Ensembl"/>
        </authorList>
    </citation>
    <scope>IDENTIFICATION</scope>
</reference>
<keyword evidence="2" id="KW-0677">Repeat</keyword>
<dbReference type="Pfam" id="PF00041">
    <property type="entry name" value="fn3"/>
    <property type="match status" value="3"/>
</dbReference>
<dbReference type="Ensembl" id="ENSEBUT00000009710.1">
    <property type="protein sequence ID" value="ENSEBUP00000009189.1"/>
    <property type="gene ID" value="ENSEBUG00000005928.1"/>
</dbReference>
<dbReference type="CDD" id="cd00063">
    <property type="entry name" value="FN3"/>
    <property type="match status" value="3"/>
</dbReference>
<dbReference type="GO" id="GO:0043394">
    <property type="term" value="F:proteoglycan binding"/>
    <property type="evidence" value="ECO:0007669"/>
    <property type="project" value="TreeGrafter"/>
</dbReference>
<dbReference type="GO" id="GO:0007399">
    <property type="term" value="P:nervous system development"/>
    <property type="evidence" value="ECO:0007669"/>
    <property type="project" value="TreeGrafter"/>
</dbReference>
<dbReference type="GO" id="GO:0005201">
    <property type="term" value="F:extracellular matrix structural constituent"/>
    <property type="evidence" value="ECO:0007669"/>
    <property type="project" value="TreeGrafter"/>
</dbReference>
<dbReference type="Gene3D" id="2.60.40.10">
    <property type="entry name" value="Immunoglobulins"/>
    <property type="match status" value="3"/>
</dbReference>
<dbReference type="InterPro" id="IPR013783">
    <property type="entry name" value="Ig-like_fold"/>
</dbReference>
<dbReference type="InterPro" id="IPR002035">
    <property type="entry name" value="VWF_A"/>
</dbReference>
<reference evidence="6" key="2">
    <citation type="submission" date="2025-09" db="UniProtKB">
        <authorList>
            <consortium name="Ensembl"/>
        </authorList>
    </citation>
    <scope>IDENTIFICATION</scope>
</reference>
<name>A0A8C4Q349_EPTBU</name>
<feature type="transmembrane region" description="Helical" evidence="3">
    <location>
        <begin position="410"/>
        <end position="435"/>
    </location>
</feature>
<dbReference type="InterPro" id="IPR050991">
    <property type="entry name" value="ECM_Regulatory_Proteins"/>
</dbReference>
<keyword evidence="7" id="KW-1185">Reference proteome</keyword>
<dbReference type="PANTHER" id="PTHR46708:SF7">
    <property type="entry name" value="FIBRONECTIN TYPE-III DOMAIN-CONTAINING PROTEIN"/>
    <property type="match status" value="1"/>
</dbReference>
<dbReference type="InterPro" id="IPR036116">
    <property type="entry name" value="FN3_sf"/>
</dbReference>
<dbReference type="SUPFAM" id="SSF49265">
    <property type="entry name" value="Fibronectin type III"/>
    <property type="match status" value="2"/>
</dbReference>
<organism evidence="6 7">
    <name type="scientific">Eptatretus burgeri</name>
    <name type="common">Inshore hagfish</name>
    <dbReference type="NCBI Taxonomy" id="7764"/>
    <lineage>
        <taxon>Eukaryota</taxon>
        <taxon>Metazoa</taxon>
        <taxon>Chordata</taxon>
        <taxon>Craniata</taxon>
        <taxon>Vertebrata</taxon>
        <taxon>Cyclostomata</taxon>
        <taxon>Myxini</taxon>
        <taxon>Myxiniformes</taxon>
        <taxon>Myxinidae</taxon>
        <taxon>Eptatretinae</taxon>
        <taxon>Eptatretus</taxon>
    </lineage>
</organism>
<comment type="subcellular location">
    <subcellularLocation>
        <location evidence="1">Secreted</location>
        <location evidence="1">Extracellular space</location>
    </subcellularLocation>
</comment>
<dbReference type="SMART" id="SM00060">
    <property type="entry name" value="FN3"/>
    <property type="match status" value="3"/>
</dbReference>
<evidence type="ECO:0000259" key="4">
    <source>
        <dbReference type="PROSITE" id="PS50234"/>
    </source>
</evidence>
<dbReference type="InterPro" id="IPR003961">
    <property type="entry name" value="FN3_dom"/>
</dbReference>
<dbReference type="Pfam" id="PF00092">
    <property type="entry name" value="VWA"/>
    <property type="match status" value="1"/>
</dbReference>
<evidence type="ECO:0000313" key="6">
    <source>
        <dbReference type="Ensembl" id="ENSEBUP00000009189.1"/>
    </source>
</evidence>
<dbReference type="SUPFAM" id="SSF53300">
    <property type="entry name" value="vWA-like"/>
    <property type="match status" value="1"/>
</dbReference>
<evidence type="ECO:0000259" key="5">
    <source>
        <dbReference type="PROSITE" id="PS50853"/>
    </source>
</evidence>
<keyword evidence="3" id="KW-0812">Transmembrane</keyword>
<feature type="domain" description="Fibronectin type-III" evidence="5">
    <location>
        <begin position="169"/>
        <end position="261"/>
    </location>
</feature>
<sequence length="436" mass="47775">MVNVLKERAIHVFAIGIKNADKDELNTIASDQDGSFTFYVKDFDLLEGIVEHVRRSICDIARGPGVGAGQASTAKSASHVRFMLQNIRADSMQASWTPVHDATVYLLTWRDTSGAERPVTETLDGQTRHYSIRDLRPATDYIVRLRAMRDTVELVGVEGRASTTVTPGGVQGLRLLGSTASSLHVTWTPLPGIWAYILTWTPSEGFPSQRAREIRLPGSASNHEVTGLHPGTEYRLSLSAFTTQGIVGNETKTFHTASHGSEQQADVETVRGLRVLQAGTDYVLVAWEPVSTATAYRISWNLADGGPERRRVVQPGSIPLRLEGLNPGSTYTIRISTLQGNREARVASVIATTQRTLETGNFPQVPSLSVDDRGDGEAIISWSSVPQATGYRLLWRTTTGKEGSCTSRNTAFTCLCCLVCFPFNLFLASFFFSFFL</sequence>
<dbReference type="Proteomes" id="UP000694388">
    <property type="component" value="Unplaced"/>
</dbReference>
<keyword evidence="3" id="KW-1133">Transmembrane helix</keyword>
<dbReference type="AlphaFoldDB" id="A0A8C4Q349"/>
<evidence type="ECO:0000313" key="7">
    <source>
        <dbReference type="Proteomes" id="UP000694388"/>
    </source>
</evidence>
<evidence type="ECO:0000256" key="3">
    <source>
        <dbReference type="SAM" id="Phobius"/>
    </source>
</evidence>
<evidence type="ECO:0000256" key="1">
    <source>
        <dbReference type="ARBA" id="ARBA00004239"/>
    </source>
</evidence>
<evidence type="ECO:0000256" key="2">
    <source>
        <dbReference type="ARBA" id="ARBA00022737"/>
    </source>
</evidence>
<proteinExistence type="predicted"/>
<dbReference type="GO" id="GO:0007507">
    <property type="term" value="P:heart development"/>
    <property type="evidence" value="ECO:0007669"/>
    <property type="project" value="TreeGrafter"/>
</dbReference>
<dbReference type="PROSITE" id="PS50853">
    <property type="entry name" value="FN3"/>
    <property type="match status" value="3"/>
</dbReference>
<feature type="domain" description="VWFA" evidence="4">
    <location>
        <begin position="1"/>
        <end position="53"/>
    </location>
</feature>
<dbReference type="PROSITE" id="PS50234">
    <property type="entry name" value="VWFA"/>
    <property type="match status" value="1"/>
</dbReference>
<dbReference type="FunFam" id="2.60.40.10:FF:000307">
    <property type="entry name" value="collagen alpha-1(VII) chain isoform X1"/>
    <property type="match status" value="1"/>
</dbReference>
<accession>A0A8C4Q349</accession>
<feature type="domain" description="Fibronectin type-III" evidence="5">
    <location>
        <begin position="76"/>
        <end position="168"/>
    </location>
</feature>
<dbReference type="GO" id="GO:0005178">
    <property type="term" value="F:integrin binding"/>
    <property type="evidence" value="ECO:0007669"/>
    <property type="project" value="TreeGrafter"/>
</dbReference>
<dbReference type="GO" id="GO:0005576">
    <property type="term" value="C:extracellular region"/>
    <property type="evidence" value="ECO:0007669"/>
    <property type="project" value="UniProtKB-SubCell"/>
</dbReference>
<dbReference type="InterPro" id="IPR036465">
    <property type="entry name" value="vWFA_dom_sf"/>
</dbReference>
<feature type="domain" description="Fibronectin type-III" evidence="5">
    <location>
        <begin position="269"/>
        <end position="359"/>
    </location>
</feature>
<dbReference type="PANTHER" id="PTHR46708">
    <property type="entry name" value="TENASCIN"/>
    <property type="match status" value="1"/>
</dbReference>
<protein>
    <submittedName>
        <fullName evidence="6">Uncharacterized protein</fullName>
    </submittedName>
</protein>
<dbReference type="Gene3D" id="3.40.50.410">
    <property type="entry name" value="von Willebrand factor, type A domain"/>
    <property type="match status" value="1"/>
</dbReference>
<dbReference type="GO" id="GO:0007044">
    <property type="term" value="P:cell-substrate junction assembly"/>
    <property type="evidence" value="ECO:0007669"/>
    <property type="project" value="TreeGrafter"/>
</dbReference>
<dbReference type="GeneTree" id="ENSGT00940000173262"/>
<dbReference type="OMA" id="TTYVIKM"/>